<dbReference type="Proteomes" id="UP000613512">
    <property type="component" value="Unassembled WGS sequence"/>
</dbReference>
<organism evidence="2 3">
    <name type="scientific">Ornithinibacillus halotolerans</name>
    <dbReference type="NCBI Taxonomy" id="1274357"/>
    <lineage>
        <taxon>Bacteria</taxon>
        <taxon>Bacillati</taxon>
        <taxon>Bacillota</taxon>
        <taxon>Bacilli</taxon>
        <taxon>Bacillales</taxon>
        <taxon>Bacillaceae</taxon>
        <taxon>Ornithinibacillus</taxon>
    </lineage>
</organism>
<keyword evidence="1" id="KW-1133">Transmembrane helix</keyword>
<feature type="transmembrane region" description="Helical" evidence="1">
    <location>
        <begin position="37"/>
        <end position="54"/>
    </location>
</feature>
<keyword evidence="3" id="KW-1185">Reference proteome</keyword>
<reference evidence="2" key="1">
    <citation type="journal article" date="2014" name="Int. J. Syst. Evol. Microbiol.">
        <title>Complete genome sequence of Corynebacterium casei LMG S-19264T (=DSM 44701T), isolated from a smear-ripened cheese.</title>
        <authorList>
            <consortium name="US DOE Joint Genome Institute (JGI-PGF)"/>
            <person name="Walter F."/>
            <person name="Albersmeier A."/>
            <person name="Kalinowski J."/>
            <person name="Ruckert C."/>
        </authorList>
    </citation>
    <scope>NUCLEOTIDE SEQUENCE</scope>
    <source>
        <strain evidence="2">CGMCC 1.12408</strain>
    </source>
</reference>
<keyword evidence="1" id="KW-0812">Transmembrane</keyword>
<dbReference type="EMBL" id="BMEY01000027">
    <property type="protein sequence ID" value="GGA90720.1"/>
    <property type="molecule type" value="Genomic_DNA"/>
</dbReference>
<sequence>MSNIIRFLLISIMALSILALLIVYFQSYIPEFHMAKALPLAIVAGLSTIAVAIYEKKK</sequence>
<gene>
    <name evidence="2" type="ORF">GCM10008025_36540</name>
</gene>
<proteinExistence type="predicted"/>
<evidence type="ECO:0000313" key="2">
    <source>
        <dbReference type="EMBL" id="GGA90720.1"/>
    </source>
</evidence>
<accession>A0A916S9I1</accession>
<dbReference type="RefSeq" id="WP_188386115.1">
    <property type="nucleotide sequence ID" value="NZ_BMEY01000027.1"/>
</dbReference>
<feature type="transmembrane region" description="Helical" evidence="1">
    <location>
        <begin position="7"/>
        <end position="25"/>
    </location>
</feature>
<comment type="caution">
    <text evidence="2">The sequence shown here is derived from an EMBL/GenBank/DDBJ whole genome shotgun (WGS) entry which is preliminary data.</text>
</comment>
<protein>
    <submittedName>
        <fullName evidence="2">Uncharacterized protein</fullName>
    </submittedName>
</protein>
<keyword evidence="1" id="KW-0472">Membrane</keyword>
<name>A0A916S9I1_9BACI</name>
<dbReference type="AlphaFoldDB" id="A0A916S9I1"/>
<reference evidence="2" key="2">
    <citation type="submission" date="2020-09" db="EMBL/GenBank/DDBJ databases">
        <authorList>
            <person name="Sun Q."/>
            <person name="Zhou Y."/>
        </authorList>
    </citation>
    <scope>NUCLEOTIDE SEQUENCE</scope>
    <source>
        <strain evidence="2">CGMCC 1.12408</strain>
    </source>
</reference>
<evidence type="ECO:0000313" key="3">
    <source>
        <dbReference type="Proteomes" id="UP000613512"/>
    </source>
</evidence>
<evidence type="ECO:0000256" key="1">
    <source>
        <dbReference type="SAM" id="Phobius"/>
    </source>
</evidence>